<organism evidence="2 3">
    <name type="scientific">Salicibibacter cibi</name>
    <dbReference type="NCBI Taxonomy" id="2743001"/>
    <lineage>
        <taxon>Bacteria</taxon>
        <taxon>Bacillati</taxon>
        <taxon>Bacillota</taxon>
        <taxon>Bacilli</taxon>
        <taxon>Bacillales</taxon>
        <taxon>Bacillaceae</taxon>
        <taxon>Salicibibacter</taxon>
    </lineage>
</organism>
<gene>
    <name evidence="2" type="ORF">HUG20_14755</name>
</gene>
<dbReference type="RefSeq" id="WP_200085463.1">
    <property type="nucleotide sequence ID" value="NZ_CP054706.1"/>
</dbReference>
<reference evidence="2 3" key="1">
    <citation type="submission" date="2020-06" db="EMBL/GenBank/DDBJ databases">
        <title>Genomic analysis of Salicibibacter sp. NKC21-4.</title>
        <authorList>
            <person name="Oh Y.J."/>
        </authorList>
    </citation>
    <scope>NUCLEOTIDE SEQUENCE [LARGE SCALE GENOMIC DNA]</scope>
    <source>
        <strain evidence="2 3">NKC21-4</strain>
    </source>
</reference>
<evidence type="ECO:0000313" key="3">
    <source>
        <dbReference type="Proteomes" id="UP000595349"/>
    </source>
</evidence>
<name>A0A7T6ZCK5_9BACI</name>
<evidence type="ECO:0000313" key="2">
    <source>
        <dbReference type="EMBL" id="QQK81030.1"/>
    </source>
</evidence>
<accession>A0A7T6ZCK5</accession>
<dbReference type="AlphaFoldDB" id="A0A7T6ZCK5"/>
<protein>
    <submittedName>
        <fullName evidence="2">Uncharacterized protein</fullName>
    </submittedName>
</protein>
<sequence>MSDFMKEVVGQILSPERVKSSNDGGENAMFQQKKESSSVDAIQRPNYQLQNKNKRLSTTSNERSSSVSKKTHEPNVTVIPNNNTSNVLSKLQTMSLTNGERVNVYNQGSNGLGHAKMIGESKAGGAAWFFSKPSESLKTFFYRDPQGSSVGSVNFPNCYPSQLVYVNNVIRDNQTIKFYMEWDKDNNGEFLLELFYEDEHWLKSVMNQLFQKLNRNTMKRYDVFNIDYPSTWLSKQLGIIDTVEGLCFIEGLPYYSNVALLDYLLKAVPNTTINYSIENEYLLVAGNQADVKEAEAVFRKNGGQFIG</sequence>
<feature type="region of interest" description="Disordered" evidence="1">
    <location>
        <begin position="1"/>
        <end position="83"/>
    </location>
</feature>
<dbReference type="KEGG" id="scib:HUG20_14755"/>
<evidence type="ECO:0000256" key="1">
    <source>
        <dbReference type="SAM" id="MobiDB-lite"/>
    </source>
</evidence>
<keyword evidence="3" id="KW-1185">Reference proteome</keyword>
<dbReference type="Proteomes" id="UP000595349">
    <property type="component" value="Chromosome"/>
</dbReference>
<proteinExistence type="predicted"/>
<dbReference type="EMBL" id="CP054706">
    <property type="protein sequence ID" value="QQK81030.1"/>
    <property type="molecule type" value="Genomic_DNA"/>
</dbReference>
<feature type="compositionally biased region" description="Low complexity" evidence="1">
    <location>
        <begin position="57"/>
        <end position="68"/>
    </location>
</feature>